<dbReference type="RefSeq" id="WP_035887777.1">
    <property type="nucleotide sequence ID" value="NZ_JNCF01000009.1"/>
</dbReference>
<sequence length="195" mass="22130">MSYKEEIRELQEALSKEDKNTNKNANRLIELIKCLPGGDVKREFIVALTSRALDATKRDETLNELAKCLEQVRLVMQRTYKRRSGSPVTEEEWDRVAGIILLGSSLTTILAPVVFPLAMTLSLVRYANQEERQAQKDAYLLKELKSACIDLGLLPEFKSTIHNFFISHSGKIIGEKLEHSPKSYSVAIYCNNTRI</sequence>
<proteinExistence type="predicted"/>
<protein>
    <submittedName>
        <fullName evidence="1">Uncharacterized protein</fullName>
    </submittedName>
</protein>
<organism evidence="1 2">
    <name type="scientific">Legionella norrlandica</name>
    <dbReference type="NCBI Taxonomy" id="1498499"/>
    <lineage>
        <taxon>Bacteria</taxon>
        <taxon>Pseudomonadati</taxon>
        <taxon>Pseudomonadota</taxon>
        <taxon>Gammaproteobacteria</taxon>
        <taxon>Legionellales</taxon>
        <taxon>Legionellaceae</taxon>
        <taxon>Legionella</taxon>
    </lineage>
</organism>
<comment type="caution">
    <text evidence="1">The sequence shown here is derived from an EMBL/GenBank/DDBJ whole genome shotgun (WGS) entry which is preliminary data.</text>
</comment>
<dbReference type="STRING" id="1498499.EP47_12325"/>
<evidence type="ECO:0000313" key="1">
    <source>
        <dbReference type="EMBL" id="KGP63811.1"/>
    </source>
</evidence>
<dbReference type="Proteomes" id="UP000054422">
    <property type="component" value="Unassembled WGS sequence"/>
</dbReference>
<name>A0A0A2SVR3_9GAMM</name>
<dbReference type="AlphaFoldDB" id="A0A0A2SVR3"/>
<evidence type="ECO:0000313" key="2">
    <source>
        <dbReference type="Proteomes" id="UP000054422"/>
    </source>
</evidence>
<reference evidence="1 2" key="1">
    <citation type="submission" date="2014-05" db="EMBL/GenBank/DDBJ databases">
        <authorList>
            <person name="Rizzardi K."/>
            <person name="Winiecka-Krusnell J."/>
            <person name="Ramliden M."/>
            <person name="Alm E."/>
            <person name="Andersson S."/>
            <person name="Byfors S."/>
        </authorList>
    </citation>
    <scope>NUCLEOTIDE SEQUENCE [LARGE SCALE GENOMIC DNA]</scope>
    <source>
        <strain evidence="1 2">LEGN</strain>
    </source>
</reference>
<keyword evidence="2" id="KW-1185">Reference proteome</keyword>
<dbReference type="EMBL" id="JNCF01000009">
    <property type="protein sequence ID" value="KGP63811.1"/>
    <property type="molecule type" value="Genomic_DNA"/>
</dbReference>
<dbReference type="OrthoDB" id="9908666at2"/>
<accession>A0A0A2SVR3</accession>
<gene>
    <name evidence="1" type="ORF">EP47_12325</name>
</gene>